<keyword evidence="2" id="KW-1185">Reference proteome</keyword>
<dbReference type="Gene3D" id="3.40.50.1000">
    <property type="entry name" value="HAD superfamily/HAD-like"/>
    <property type="match status" value="1"/>
</dbReference>
<accession>A0ABN6KCG0</accession>
<reference evidence="1 2" key="1">
    <citation type="submission" date="2021-08" db="EMBL/GenBank/DDBJ databases">
        <title>Complete genome sequence of Leptospira kobayashii strain E30.</title>
        <authorList>
            <person name="Nakao R."/>
            <person name="Nakamura S."/>
            <person name="Masuzawa T."/>
            <person name="Koizumi N."/>
        </authorList>
    </citation>
    <scope>NUCLEOTIDE SEQUENCE [LARGE SCALE GENOMIC DNA]</scope>
    <source>
        <strain evidence="1 2">E30</strain>
    </source>
</reference>
<name>A0ABN6KCG0_9LEPT</name>
<evidence type="ECO:0000313" key="1">
    <source>
        <dbReference type="EMBL" id="BDA78679.1"/>
    </source>
</evidence>
<dbReference type="RefSeq" id="WP_109019662.1">
    <property type="nucleotide sequence ID" value="NZ_AP025028.1"/>
</dbReference>
<dbReference type="SFLD" id="SFLDS00003">
    <property type="entry name" value="Haloacid_Dehalogenase"/>
    <property type="match status" value="1"/>
</dbReference>
<protein>
    <submittedName>
        <fullName evidence="1">Haloacid dehalogenase</fullName>
    </submittedName>
</protein>
<dbReference type="SUPFAM" id="SSF56784">
    <property type="entry name" value="HAD-like"/>
    <property type="match status" value="1"/>
</dbReference>
<gene>
    <name evidence="1" type="ORF">LPTSP3_g16090</name>
</gene>
<dbReference type="PANTHER" id="PTHR43885:SF1">
    <property type="entry name" value="SUPERFAMILY HYDROLASE, PUTATIVE (AFU_ORTHOLOGUE AFUA_4G13290)-RELATED"/>
    <property type="match status" value="1"/>
</dbReference>
<dbReference type="NCBIfam" id="TIGR01509">
    <property type="entry name" value="HAD-SF-IA-v3"/>
    <property type="match status" value="1"/>
</dbReference>
<dbReference type="Pfam" id="PF13419">
    <property type="entry name" value="HAD_2"/>
    <property type="match status" value="1"/>
</dbReference>
<dbReference type="Gene3D" id="1.10.260.80">
    <property type="match status" value="1"/>
</dbReference>
<dbReference type="InterPro" id="IPR041492">
    <property type="entry name" value="HAD_2"/>
</dbReference>
<proteinExistence type="predicted"/>
<dbReference type="NCBIfam" id="TIGR01549">
    <property type="entry name" value="HAD-SF-IA-v1"/>
    <property type="match status" value="1"/>
</dbReference>
<dbReference type="EMBL" id="AP025028">
    <property type="protein sequence ID" value="BDA78679.1"/>
    <property type="molecule type" value="Genomic_DNA"/>
</dbReference>
<evidence type="ECO:0000313" key="2">
    <source>
        <dbReference type="Proteomes" id="UP000245263"/>
    </source>
</evidence>
<dbReference type="PANTHER" id="PTHR43885">
    <property type="entry name" value="HALOACID DEHALOGENASE-LIKE HYDROLASE"/>
    <property type="match status" value="1"/>
</dbReference>
<sequence>MRLLETKKNWIFDMDGTLTLAMHDFEAIKRTLGLPLDSDILTSLGRLSPEEAKVKHIHLNEIELNIAKKAVASPGSPELLKQIKNKSHQLGILTRNCFENSIETLKASGLSEYFSSEFILCREHAEPKPSPEGILNLLKLWNAKPEDTLMIGDYIYDLEAGIAAGVETVYIDPKGNFPFKNFATHTVLRLDEILYL</sequence>
<dbReference type="Proteomes" id="UP000245263">
    <property type="component" value="Chromosome 1"/>
</dbReference>
<dbReference type="InterPro" id="IPR036412">
    <property type="entry name" value="HAD-like_sf"/>
</dbReference>
<organism evidence="1 2">
    <name type="scientific">Leptospira kobayashii</name>
    <dbReference type="NCBI Taxonomy" id="1917830"/>
    <lineage>
        <taxon>Bacteria</taxon>
        <taxon>Pseudomonadati</taxon>
        <taxon>Spirochaetota</taxon>
        <taxon>Spirochaetia</taxon>
        <taxon>Leptospirales</taxon>
        <taxon>Leptospiraceae</taxon>
        <taxon>Leptospira</taxon>
    </lineage>
</organism>
<dbReference type="InterPro" id="IPR023214">
    <property type="entry name" value="HAD_sf"/>
</dbReference>
<dbReference type="SFLD" id="SFLDG01129">
    <property type="entry name" value="C1.5:_HAD__Beta-PGM__Phosphata"/>
    <property type="match status" value="1"/>
</dbReference>
<dbReference type="InterPro" id="IPR006439">
    <property type="entry name" value="HAD-SF_hydro_IA"/>
</dbReference>